<reference evidence="2" key="1">
    <citation type="journal article" date="2023" name="Nat. Plants">
        <title>Single-cell RNA sequencing provides a high-resolution roadmap for understanding the multicellular compartmentation of specialized metabolism.</title>
        <authorList>
            <person name="Sun S."/>
            <person name="Shen X."/>
            <person name="Li Y."/>
            <person name="Li Y."/>
            <person name="Wang S."/>
            <person name="Li R."/>
            <person name="Zhang H."/>
            <person name="Shen G."/>
            <person name="Guo B."/>
            <person name="Wei J."/>
            <person name="Xu J."/>
            <person name="St-Pierre B."/>
            <person name="Chen S."/>
            <person name="Sun C."/>
        </authorList>
    </citation>
    <scope>NUCLEOTIDE SEQUENCE [LARGE SCALE GENOMIC DNA]</scope>
</reference>
<protein>
    <submittedName>
        <fullName evidence="1">Uncharacterized protein</fullName>
    </submittedName>
</protein>
<keyword evidence="2" id="KW-1185">Reference proteome</keyword>
<dbReference type="EMBL" id="CM044705">
    <property type="protein sequence ID" value="KAI5663068.1"/>
    <property type="molecule type" value="Genomic_DNA"/>
</dbReference>
<evidence type="ECO:0000313" key="2">
    <source>
        <dbReference type="Proteomes" id="UP001060085"/>
    </source>
</evidence>
<organism evidence="1 2">
    <name type="scientific">Catharanthus roseus</name>
    <name type="common">Madagascar periwinkle</name>
    <name type="synonym">Vinca rosea</name>
    <dbReference type="NCBI Taxonomy" id="4058"/>
    <lineage>
        <taxon>Eukaryota</taxon>
        <taxon>Viridiplantae</taxon>
        <taxon>Streptophyta</taxon>
        <taxon>Embryophyta</taxon>
        <taxon>Tracheophyta</taxon>
        <taxon>Spermatophyta</taxon>
        <taxon>Magnoliopsida</taxon>
        <taxon>eudicotyledons</taxon>
        <taxon>Gunneridae</taxon>
        <taxon>Pentapetalae</taxon>
        <taxon>asterids</taxon>
        <taxon>lamiids</taxon>
        <taxon>Gentianales</taxon>
        <taxon>Apocynaceae</taxon>
        <taxon>Rauvolfioideae</taxon>
        <taxon>Vinceae</taxon>
        <taxon>Catharanthinae</taxon>
        <taxon>Catharanthus</taxon>
    </lineage>
</organism>
<dbReference type="Proteomes" id="UP001060085">
    <property type="component" value="Linkage Group LG05"/>
</dbReference>
<sequence>MQQMKKIVGESTKCLARTARKKNEWWDRVRPAPEDPIIGVTEAFLSDSSPFKINLGEGAYRDDEGKPVVLECVRKAQAKIAGSEFLELVSATVGSNLVEECVKLAYGKDSNFVKERKFAGIQALSGTGACRLFAEFQRRFYPESRIYLPIPTWPNHHNIWRDAQVPQSTFRYYNNSTKRLEFSAILDDIKNAPDGSFFLLHPCAHNPTGIDPTEEQWQEISYHLKVKNHFPFFDMAYQGIASGNLDKDAKAIQILVEDGHLVACAQSFSKNMGLYGHRVGCLSVLCADNKQAKAVRSQFQQIVRAMYSSPPVHGILLVSTILNDPELRKLWEEELEVITSRIMRMRVVLHQTLEELNSSLSWDHITNQVGMFCFSGLSPEQVEQLRSRFHVYVTHDGRISMGAVTTSNVEYLANAIHEVTKRTSYF</sequence>
<proteinExistence type="predicted"/>
<evidence type="ECO:0000313" key="1">
    <source>
        <dbReference type="EMBL" id="KAI5663068.1"/>
    </source>
</evidence>
<gene>
    <name evidence="1" type="ORF">M9H77_22391</name>
</gene>
<accession>A0ACC0AUE3</accession>
<comment type="caution">
    <text evidence="1">The sequence shown here is derived from an EMBL/GenBank/DDBJ whole genome shotgun (WGS) entry which is preliminary data.</text>
</comment>
<name>A0ACC0AUE3_CATRO</name>